<evidence type="ECO:0000256" key="6">
    <source>
        <dbReference type="SAM" id="Phobius"/>
    </source>
</evidence>
<dbReference type="GO" id="GO:0005886">
    <property type="term" value="C:plasma membrane"/>
    <property type="evidence" value="ECO:0007669"/>
    <property type="project" value="UniProtKB-SubCell"/>
</dbReference>
<keyword evidence="3 6" id="KW-0812">Transmembrane</keyword>
<organism evidence="8">
    <name type="scientific">marine sediment metagenome</name>
    <dbReference type="NCBI Taxonomy" id="412755"/>
    <lineage>
        <taxon>unclassified sequences</taxon>
        <taxon>metagenomes</taxon>
        <taxon>ecological metagenomes</taxon>
    </lineage>
</organism>
<evidence type="ECO:0000256" key="5">
    <source>
        <dbReference type="ARBA" id="ARBA00023136"/>
    </source>
</evidence>
<evidence type="ECO:0000256" key="2">
    <source>
        <dbReference type="ARBA" id="ARBA00022475"/>
    </source>
</evidence>
<dbReference type="AlphaFoldDB" id="A0A0F9TXP4"/>
<dbReference type="PANTHER" id="PTHR35007">
    <property type="entry name" value="INTEGRAL MEMBRANE PROTEIN-RELATED"/>
    <property type="match status" value="1"/>
</dbReference>
<sequence length="291" mass="32600">MTKLDYLLAIAAVITFVLAESVLASLYVNNKSSQGTKKVDILEEKDVLTLSLRVLGLNISNAWFISMACSLSSSSWFLAKLYYPGASTSAFIISIVVFVTCFITVIDLAHYKLAKFEHHFLEFIETVQSCLSTGLSLQQSMQFADEHADPYIKKQSTLLIQRMSMGSDAETSFAPLIEIYNCETVRLFAHSIITHTQSQCDLTDMLKSVCNMMSLRTLDRQQLKAKLSGTKYAAVFSGFLPYALIPLFSYTDPTWFEPLLNDPNGIAFITVALLCQLFGFLWLRLSLRVTL</sequence>
<dbReference type="EMBL" id="LAZR01001343">
    <property type="protein sequence ID" value="KKN46193.1"/>
    <property type="molecule type" value="Genomic_DNA"/>
</dbReference>
<dbReference type="PANTHER" id="PTHR35007:SF1">
    <property type="entry name" value="PILUS ASSEMBLY PROTEIN"/>
    <property type="match status" value="1"/>
</dbReference>
<evidence type="ECO:0000256" key="4">
    <source>
        <dbReference type="ARBA" id="ARBA00022989"/>
    </source>
</evidence>
<keyword evidence="5 6" id="KW-0472">Membrane</keyword>
<feature type="transmembrane region" description="Helical" evidence="6">
    <location>
        <begin position="6"/>
        <end position="28"/>
    </location>
</feature>
<dbReference type="Pfam" id="PF00482">
    <property type="entry name" value="T2SSF"/>
    <property type="match status" value="1"/>
</dbReference>
<feature type="transmembrane region" description="Helical" evidence="6">
    <location>
        <begin position="232"/>
        <end position="250"/>
    </location>
</feature>
<keyword evidence="4 6" id="KW-1133">Transmembrane helix</keyword>
<proteinExistence type="predicted"/>
<protein>
    <recommendedName>
        <fullName evidence="7">Type II secretion system protein GspF domain-containing protein</fullName>
    </recommendedName>
</protein>
<comment type="subcellular location">
    <subcellularLocation>
        <location evidence="1">Cell membrane</location>
        <topology evidence="1">Multi-pass membrane protein</topology>
    </subcellularLocation>
</comment>
<keyword evidence="2" id="KW-1003">Cell membrane</keyword>
<dbReference type="InterPro" id="IPR018076">
    <property type="entry name" value="T2SS_GspF_dom"/>
</dbReference>
<gene>
    <name evidence="8" type="ORF">LCGC14_0675430</name>
</gene>
<feature type="transmembrane region" description="Helical" evidence="6">
    <location>
        <begin position="62"/>
        <end position="83"/>
    </location>
</feature>
<feature type="transmembrane region" description="Helical" evidence="6">
    <location>
        <begin position="89"/>
        <end position="109"/>
    </location>
</feature>
<name>A0A0F9TXP4_9ZZZZ</name>
<evidence type="ECO:0000259" key="7">
    <source>
        <dbReference type="Pfam" id="PF00482"/>
    </source>
</evidence>
<accession>A0A0F9TXP4</accession>
<evidence type="ECO:0000256" key="3">
    <source>
        <dbReference type="ARBA" id="ARBA00022692"/>
    </source>
</evidence>
<reference evidence="8" key="1">
    <citation type="journal article" date="2015" name="Nature">
        <title>Complex archaea that bridge the gap between prokaryotes and eukaryotes.</title>
        <authorList>
            <person name="Spang A."/>
            <person name="Saw J.H."/>
            <person name="Jorgensen S.L."/>
            <person name="Zaremba-Niedzwiedzka K."/>
            <person name="Martijn J."/>
            <person name="Lind A.E."/>
            <person name="van Eijk R."/>
            <person name="Schleper C."/>
            <person name="Guy L."/>
            <person name="Ettema T.J."/>
        </authorList>
    </citation>
    <scope>NUCLEOTIDE SEQUENCE</scope>
</reference>
<feature type="domain" description="Type II secretion system protein GspF" evidence="7">
    <location>
        <begin position="123"/>
        <end position="245"/>
    </location>
</feature>
<feature type="transmembrane region" description="Helical" evidence="6">
    <location>
        <begin position="265"/>
        <end position="285"/>
    </location>
</feature>
<comment type="caution">
    <text evidence="8">The sequence shown here is derived from an EMBL/GenBank/DDBJ whole genome shotgun (WGS) entry which is preliminary data.</text>
</comment>
<evidence type="ECO:0000256" key="1">
    <source>
        <dbReference type="ARBA" id="ARBA00004651"/>
    </source>
</evidence>
<evidence type="ECO:0000313" key="8">
    <source>
        <dbReference type="EMBL" id="KKN46193.1"/>
    </source>
</evidence>